<gene>
    <name evidence="2" type="ORF">H1R20_g11201</name>
</gene>
<evidence type="ECO:0000313" key="3">
    <source>
        <dbReference type="Proteomes" id="UP001140091"/>
    </source>
</evidence>
<dbReference type="EMBL" id="JANBPK010001101">
    <property type="protein sequence ID" value="KAJ2925902.1"/>
    <property type="molecule type" value="Genomic_DNA"/>
</dbReference>
<sequence>MPSRSDFSSSPSRPSSLRSSSPPPSPSNDETVTARYRRLDLLEKEIGKKRKRNEYAFNLLQQQTTDLVNDSPTGPASVTSLGRGFRKIVDLWSDAFILIGLADQHKHEMRTEEDIDPEIDENDKEEKELRRLAKLERLHAYQAVKIFSTFVPNFAEAINNPKPEEVKHFLAQIQHSGNDARGDDIHEMKAGAADWINRWNPPPDVQLDPNDRAGRGLQHDLCGRLLSSIEHNWDDAEVRAKIRNFEPGFGLGPLARALYAGYTGSTARVEAGYLRSMMLVKAYQYIFTSPASARTVNDVASTLKVNNQVTPRAIAYAAIQLLFALSSAPHWTDEHEGLDFRNVYYHIVDFFENVEDDPESKKMAQDLLKWWNRQIFPEAQLSRANTAGATARKLLEEQRAARRARAALSDHN</sequence>
<dbReference type="InterPro" id="IPR046521">
    <property type="entry name" value="DUF6698"/>
</dbReference>
<comment type="caution">
    <text evidence="2">The sequence shown here is derived from an EMBL/GenBank/DDBJ whole genome shotgun (WGS) entry which is preliminary data.</text>
</comment>
<dbReference type="AlphaFoldDB" id="A0A9W8J060"/>
<accession>A0A9W8J060</accession>
<feature type="compositionally biased region" description="Low complexity" evidence="1">
    <location>
        <begin position="1"/>
        <end position="20"/>
    </location>
</feature>
<reference evidence="2" key="1">
    <citation type="submission" date="2022-06" db="EMBL/GenBank/DDBJ databases">
        <title>Genome Sequence of Candolleomyces eurysporus.</title>
        <authorList>
            <person name="Buettner E."/>
        </authorList>
    </citation>
    <scope>NUCLEOTIDE SEQUENCE</scope>
    <source>
        <strain evidence="2">VTCC 930004</strain>
    </source>
</reference>
<dbReference type="Pfam" id="PF20414">
    <property type="entry name" value="DUF6698"/>
    <property type="match status" value="1"/>
</dbReference>
<dbReference type="OrthoDB" id="2662502at2759"/>
<feature type="region of interest" description="Disordered" evidence="1">
    <location>
        <begin position="1"/>
        <end position="35"/>
    </location>
</feature>
<feature type="non-terminal residue" evidence="2">
    <location>
        <position position="412"/>
    </location>
</feature>
<evidence type="ECO:0000256" key="1">
    <source>
        <dbReference type="SAM" id="MobiDB-lite"/>
    </source>
</evidence>
<evidence type="ECO:0000313" key="2">
    <source>
        <dbReference type="EMBL" id="KAJ2925902.1"/>
    </source>
</evidence>
<protein>
    <submittedName>
        <fullName evidence="2">Uncharacterized protein</fullName>
    </submittedName>
</protein>
<name>A0A9W8J060_9AGAR</name>
<keyword evidence="3" id="KW-1185">Reference proteome</keyword>
<proteinExistence type="predicted"/>
<organism evidence="2 3">
    <name type="scientific">Candolleomyces eurysporus</name>
    <dbReference type="NCBI Taxonomy" id="2828524"/>
    <lineage>
        <taxon>Eukaryota</taxon>
        <taxon>Fungi</taxon>
        <taxon>Dikarya</taxon>
        <taxon>Basidiomycota</taxon>
        <taxon>Agaricomycotina</taxon>
        <taxon>Agaricomycetes</taxon>
        <taxon>Agaricomycetidae</taxon>
        <taxon>Agaricales</taxon>
        <taxon>Agaricineae</taxon>
        <taxon>Psathyrellaceae</taxon>
        <taxon>Candolleomyces</taxon>
    </lineage>
</organism>
<dbReference type="Proteomes" id="UP001140091">
    <property type="component" value="Unassembled WGS sequence"/>
</dbReference>